<keyword evidence="6 7" id="KW-0413">Isomerase</keyword>
<dbReference type="GO" id="GO:0051082">
    <property type="term" value="F:unfolded protein binding"/>
    <property type="evidence" value="ECO:0007669"/>
    <property type="project" value="UniProtKB-UniRule"/>
</dbReference>
<dbReference type="EMBL" id="CP002583">
    <property type="protein sequence ID" value="ADZ90295.1"/>
    <property type="molecule type" value="Genomic_DNA"/>
</dbReference>
<dbReference type="Proteomes" id="UP000001062">
    <property type="component" value="Chromosome"/>
</dbReference>
<dbReference type="Gene3D" id="1.10.4030.10">
    <property type="entry name" value="Porin chaperone SurA, peptide-binding domain"/>
    <property type="match status" value="1"/>
</dbReference>
<dbReference type="InterPro" id="IPR046357">
    <property type="entry name" value="PPIase_dom_sf"/>
</dbReference>
<dbReference type="GO" id="GO:0043165">
    <property type="term" value="P:Gram-negative-bacterium-type cell outer membrane assembly"/>
    <property type="evidence" value="ECO:0007669"/>
    <property type="project" value="InterPro"/>
</dbReference>
<gene>
    <name evidence="7" type="primary">surA</name>
    <name evidence="9" type="ordered locus">Marme_1020</name>
</gene>
<dbReference type="STRING" id="717774.Marme_1020"/>
<dbReference type="PROSITE" id="PS50198">
    <property type="entry name" value="PPIC_PPIASE_2"/>
    <property type="match status" value="2"/>
</dbReference>
<dbReference type="Gene3D" id="3.10.50.40">
    <property type="match status" value="2"/>
</dbReference>
<dbReference type="EC" id="5.2.1.8" evidence="7"/>
<comment type="domain">
    <text evidence="7">The PPIase activity resides only in the second parvulin domain. The N-terminal region and the C-terminal tail are necessary and sufficient for the chaperone activity of SurA. The PPIase activity is dispensable for SurA to function as a chaperone. The N-terminal region and the C-terminal tail are also required for porin recognition.</text>
</comment>
<organism evidence="9 10">
    <name type="scientific">Marinomonas mediterranea (strain ATCC 700492 / JCM 21426 / NBRC 103028 / MMB-1)</name>
    <dbReference type="NCBI Taxonomy" id="717774"/>
    <lineage>
        <taxon>Bacteria</taxon>
        <taxon>Pseudomonadati</taxon>
        <taxon>Pseudomonadota</taxon>
        <taxon>Gammaproteobacteria</taxon>
        <taxon>Oceanospirillales</taxon>
        <taxon>Oceanospirillaceae</taxon>
        <taxon>Marinomonas</taxon>
    </lineage>
</organism>
<comment type="function">
    <text evidence="7">Chaperone involved in the correct folding and assembly of outer membrane proteins. Recognizes specific patterns of aromatic residues and the orientation of their side chains, which are found more frequently in integral outer membrane proteins. May act in both early periplasmic and late outer membrane-associated steps of protein maturation.</text>
</comment>
<evidence type="ECO:0000256" key="5">
    <source>
        <dbReference type="ARBA" id="ARBA00023186"/>
    </source>
</evidence>
<dbReference type="InterPro" id="IPR023058">
    <property type="entry name" value="PPIase_PpiC_CS"/>
</dbReference>
<dbReference type="PATRIC" id="fig|717774.3.peg.1062"/>
<keyword evidence="5 7" id="KW-0143">Chaperone</keyword>
<reference evidence="9 10" key="1">
    <citation type="journal article" date="2012" name="Stand. Genomic Sci.">
        <title>Complete genome sequence of the melanogenic marine bacterium Marinomonas mediterranea type strain (MMB-1(T)).</title>
        <authorList>
            <person name="Lucas-Elio P."/>
            <person name="Goodwin L."/>
            <person name="Woyke T."/>
            <person name="Pitluck S."/>
            <person name="Nolan M."/>
            <person name="Kyrpides N.C."/>
            <person name="Detter J.C."/>
            <person name="Copeland A."/>
            <person name="Teshima H."/>
            <person name="Bruce D."/>
            <person name="Detter C."/>
            <person name="Tapia R."/>
            <person name="Han S."/>
            <person name="Land M.L."/>
            <person name="Ivanova N."/>
            <person name="Mikhailova N."/>
            <person name="Johnston A.W."/>
            <person name="Sanchez-Amat A."/>
        </authorList>
    </citation>
    <scope>NUCLEOTIDE SEQUENCE [LARGE SCALE GENOMIC DNA]</scope>
    <source>
        <strain evidence="10">ATCC 700492 / JCM 21426 / NBRC 103028 / MMB-1</strain>
    </source>
</reference>
<dbReference type="HOGENOM" id="CLU_034646_11_0_6"/>
<evidence type="ECO:0000313" key="9">
    <source>
        <dbReference type="EMBL" id="ADZ90295.1"/>
    </source>
</evidence>
<sequence length="419" mass="46836" precursor="true">MMKKLFLLLSIVVTMNSPLFAAPKLLDGVVAIVDSQPLLESDINTRFQVIKDRIPGGVMTAGIRRQILNQLIEETVQINYGKRLGIRIPQENTDAAVLNVAQKFSTDLGGLKQLLSRQGIDYSRYRQQIENEILINAVKQRVIKDRISITEQEISDFISASQNTQSSKNELHLRHIIVRAKNETEALAKIKQIASGIASENDFINQAITYSDGQFALEGGDLGWRPVSQLPALFTKAINTQKGPLIGPLKSNAGYHLLWVIEKRSANVQLQAQTKTRHILLQPNEIRTEQQTVALINELYKRAMSGEDFAGLASEYSDDQGSTLQGGDLGWVKLGMMVPAFEKVMTATKTGAVSKPFRSQFGWHILKVEDRRKEDISESVKQQQAEKALVAQKQDFVLSNWLDELKESAFIDVKGPRVK</sequence>
<dbReference type="OrthoDB" id="14196at2"/>
<name>F2K4J6_MARM1</name>
<dbReference type="InterPro" id="IPR027304">
    <property type="entry name" value="Trigger_fact/SurA_dom_sf"/>
</dbReference>
<keyword evidence="2 7" id="KW-0677">Repeat</keyword>
<evidence type="ECO:0000259" key="8">
    <source>
        <dbReference type="PROSITE" id="PS50198"/>
    </source>
</evidence>
<dbReference type="InterPro" id="IPR000297">
    <property type="entry name" value="PPIase_PpiC"/>
</dbReference>
<feature type="domain" description="PpiC" evidence="8">
    <location>
        <begin position="271"/>
        <end position="370"/>
    </location>
</feature>
<dbReference type="Pfam" id="PF09312">
    <property type="entry name" value="SurA_N"/>
    <property type="match status" value="1"/>
</dbReference>
<evidence type="ECO:0000256" key="6">
    <source>
        <dbReference type="ARBA" id="ARBA00023235"/>
    </source>
</evidence>
<evidence type="ECO:0000256" key="7">
    <source>
        <dbReference type="HAMAP-Rule" id="MF_01183"/>
    </source>
</evidence>
<dbReference type="InterPro" id="IPR050280">
    <property type="entry name" value="OMP_Chaperone_SurA"/>
</dbReference>
<dbReference type="PROSITE" id="PS01096">
    <property type="entry name" value="PPIC_PPIASE_1"/>
    <property type="match status" value="1"/>
</dbReference>
<protein>
    <recommendedName>
        <fullName evidence="7">Chaperone SurA</fullName>
    </recommendedName>
    <alternativeName>
        <fullName evidence="7">Peptidyl-prolyl cis-trans isomerase SurA</fullName>
        <shortName evidence="7">PPIase SurA</shortName>
        <ecNumber evidence="7">5.2.1.8</ecNumber>
    </alternativeName>
    <alternativeName>
        <fullName evidence="7">Rotamase SurA</fullName>
    </alternativeName>
</protein>
<evidence type="ECO:0000256" key="2">
    <source>
        <dbReference type="ARBA" id="ARBA00022737"/>
    </source>
</evidence>
<feature type="domain" description="PpiC" evidence="8">
    <location>
        <begin position="168"/>
        <end position="262"/>
    </location>
</feature>
<dbReference type="GO" id="GO:0030288">
    <property type="term" value="C:outer membrane-bounded periplasmic space"/>
    <property type="evidence" value="ECO:0007669"/>
    <property type="project" value="InterPro"/>
</dbReference>
<keyword evidence="4 7" id="KW-0697">Rotamase</keyword>
<dbReference type="SUPFAM" id="SSF54534">
    <property type="entry name" value="FKBP-like"/>
    <property type="match status" value="2"/>
</dbReference>
<keyword evidence="3 7" id="KW-0574">Periplasm</keyword>
<comment type="catalytic activity">
    <reaction evidence="7">
        <text>[protein]-peptidylproline (omega=180) = [protein]-peptidylproline (omega=0)</text>
        <dbReference type="Rhea" id="RHEA:16237"/>
        <dbReference type="Rhea" id="RHEA-COMP:10747"/>
        <dbReference type="Rhea" id="RHEA-COMP:10748"/>
        <dbReference type="ChEBI" id="CHEBI:83833"/>
        <dbReference type="ChEBI" id="CHEBI:83834"/>
        <dbReference type="EC" id="5.2.1.8"/>
    </reaction>
</comment>
<proteinExistence type="inferred from homology"/>
<dbReference type="PANTHER" id="PTHR47637">
    <property type="entry name" value="CHAPERONE SURA"/>
    <property type="match status" value="1"/>
</dbReference>
<feature type="chain" id="PRO_5009011568" description="Chaperone SurA" evidence="7">
    <location>
        <begin position="22"/>
        <end position="419"/>
    </location>
</feature>
<dbReference type="Pfam" id="PF13616">
    <property type="entry name" value="Rotamase_3"/>
    <property type="match status" value="2"/>
</dbReference>
<feature type="signal peptide" evidence="7">
    <location>
        <begin position="1"/>
        <end position="21"/>
    </location>
</feature>
<dbReference type="PANTHER" id="PTHR47637:SF1">
    <property type="entry name" value="CHAPERONE SURA"/>
    <property type="match status" value="1"/>
</dbReference>
<comment type="subcellular location">
    <subcellularLocation>
        <location evidence="7">Periplasm</location>
    </subcellularLocation>
    <text evidence="7">Is capable of associating with the outer membrane.</text>
</comment>
<keyword evidence="10" id="KW-1185">Reference proteome</keyword>
<dbReference type="SUPFAM" id="SSF109998">
    <property type="entry name" value="Triger factor/SurA peptide-binding domain-like"/>
    <property type="match status" value="1"/>
</dbReference>
<dbReference type="AlphaFoldDB" id="F2K4J6"/>
<dbReference type="KEGG" id="mme:Marme_1020"/>
<evidence type="ECO:0000256" key="1">
    <source>
        <dbReference type="ARBA" id="ARBA00022729"/>
    </source>
</evidence>
<dbReference type="InterPro" id="IPR023034">
    <property type="entry name" value="PPIase_SurA"/>
</dbReference>
<dbReference type="GO" id="GO:0050821">
    <property type="term" value="P:protein stabilization"/>
    <property type="evidence" value="ECO:0007669"/>
    <property type="project" value="InterPro"/>
</dbReference>
<evidence type="ECO:0000256" key="3">
    <source>
        <dbReference type="ARBA" id="ARBA00022764"/>
    </source>
</evidence>
<keyword evidence="1 7" id="KW-0732">Signal</keyword>
<accession>F2K4J6</accession>
<dbReference type="GO" id="GO:0003755">
    <property type="term" value="F:peptidyl-prolyl cis-trans isomerase activity"/>
    <property type="evidence" value="ECO:0007669"/>
    <property type="project" value="UniProtKB-UniRule"/>
</dbReference>
<dbReference type="GO" id="GO:0042277">
    <property type="term" value="F:peptide binding"/>
    <property type="evidence" value="ECO:0007669"/>
    <property type="project" value="InterPro"/>
</dbReference>
<dbReference type="HAMAP" id="MF_01183">
    <property type="entry name" value="Chaperone_SurA"/>
    <property type="match status" value="1"/>
</dbReference>
<evidence type="ECO:0000256" key="4">
    <source>
        <dbReference type="ARBA" id="ARBA00023110"/>
    </source>
</evidence>
<dbReference type="InterPro" id="IPR015391">
    <property type="entry name" value="SurA_N"/>
</dbReference>
<dbReference type="eggNOG" id="COG0760">
    <property type="taxonomic scope" value="Bacteria"/>
</dbReference>
<dbReference type="GO" id="GO:0006457">
    <property type="term" value="P:protein folding"/>
    <property type="evidence" value="ECO:0007669"/>
    <property type="project" value="UniProtKB-UniRule"/>
</dbReference>
<evidence type="ECO:0000313" key="10">
    <source>
        <dbReference type="Proteomes" id="UP000001062"/>
    </source>
</evidence>